<feature type="compositionally biased region" description="Polar residues" evidence="4">
    <location>
        <begin position="486"/>
        <end position="495"/>
    </location>
</feature>
<accession>A0A2Z7A8Z5</accession>
<dbReference type="Pfam" id="PF12796">
    <property type="entry name" value="Ank_2"/>
    <property type="match status" value="1"/>
</dbReference>
<evidence type="ECO:0000256" key="4">
    <source>
        <dbReference type="SAM" id="MobiDB-lite"/>
    </source>
</evidence>
<feature type="repeat" description="ANK" evidence="3">
    <location>
        <begin position="191"/>
        <end position="223"/>
    </location>
</feature>
<dbReference type="SMART" id="SM00248">
    <property type="entry name" value="ANK"/>
    <property type="match status" value="7"/>
</dbReference>
<proteinExistence type="predicted"/>
<gene>
    <name evidence="5" type="ORF">F511_18244</name>
</gene>
<feature type="repeat" description="ANK" evidence="3">
    <location>
        <begin position="225"/>
        <end position="246"/>
    </location>
</feature>
<dbReference type="PROSITE" id="PS50297">
    <property type="entry name" value="ANK_REP_REGION"/>
    <property type="match status" value="1"/>
</dbReference>
<protein>
    <submittedName>
        <fullName evidence="5">Inversin-like</fullName>
    </submittedName>
</protein>
<evidence type="ECO:0000256" key="2">
    <source>
        <dbReference type="ARBA" id="ARBA00023043"/>
    </source>
</evidence>
<dbReference type="OrthoDB" id="5314041at2759"/>
<dbReference type="EMBL" id="KV018443">
    <property type="protein sequence ID" value="KZV17303.1"/>
    <property type="molecule type" value="Genomic_DNA"/>
</dbReference>
<keyword evidence="6" id="KW-1185">Reference proteome</keyword>
<dbReference type="InterPro" id="IPR036770">
    <property type="entry name" value="Ankyrin_rpt-contain_sf"/>
</dbReference>
<feature type="region of interest" description="Disordered" evidence="4">
    <location>
        <begin position="531"/>
        <end position="570"/>
    </location>
</feature>
<feature type="region of interest" description="Disordered" evidence="4">
    <location>
        <begin position="415"/>
        <end position="441"/>
    </location>
</feature>
<dbReference type="PANTHER" id="PTHR24126">
    <property type="entry name" value="ANKYRIN REPEAT, PH AND SEC7 DOMAIN CONTAINING PROTEIN SECG-RELATED"/>
    <property type="match status" value="1"/>
</dbReference>
<dbReference type="Gene3D" id="1.25.40.20">
    <property type="entry name" value="Ankyrin repeat-containing domain"/>
    <property type="match status" value="1"/>
</dbReference>
<evidence type="ECO:0000313" key="5">
    <source>
        <dbReference type="EMBL" id="KZV17303.1"/>
    </source>
</evidence>
<dbReference type="PROSITE" id="PS50088">
    <property type="entry name" value="ANK_REPEAT"/>
    <property type="match status" value="2"/>
</dbReference>
<feature type="compositionally biased region" description="Low complexity" evidence="4">
    <location>
        <begin position="531"/>
        <end position="546"/>
    </location>
</feature>
<dbReference type="AlphaFoldDB" id="A0A2Z7A8Z5"/>
<dbReference type="PANTHER" id="PTHR24126:SF40">
    <property type="entry name" value="ANKYRIN REPEAT FAMILY PROTEIN"/>
    <property type="match status" value="1"/>
</dbReference>
<dbReference type="InterPro" id="IPR002110">
    <property type="entry name" value="Ankyrin_rpt"/>
</dbReference>
<reference evidence="5 6" key="1">
    <citation type="journal article" date="2015" name="Proc. Natl. Acad. Sci. U.S.A.">
        <title>The resurrection genome of Boea hygrometrica: A blueprint for survival of dehydration.</title>
        <authorList>
            <person name="Xiao L."/>
            <person name="Yang G."/>
            <person name="Zhang L."/>
            <person name="Yang X."/>
            <person name="Zhao S."/>
            <person name="Ji Z."/>
            <person name="Zhou Q."/>
            <person name="Hu M."/>
            <person name="Wang Y."/>
            <person name="Chen M."/>
            <person name="Xu Y."/>
            <person name="Jin H."/>
            <person name="Xiao X."/>
            <person name="Hu G."/>
            <person name="Bao F."/>
            <person name="Hu Y."/>
            <person name="Wan P."/>
            <person name="Li L."/>
            <person name="Deng X."/>
            <person name="Kuang T."/>
            <person name="Xiang C."/>
            <person name="Zhu J.K."/>
            <person name="Oliver M.J."/>
            <person name="He Y."/>
        </authorList>
    </citation>
    <scope>NUCLEOTIDE SEQUENCE [LARGE SCALE GENOMIC DNA]</scope>
    <source>
        <strain evidence="6">cv. XS01</strain>
    </source>
</reference>
<keyword evidence="2 3" id="KW-0040">ANK repeat</keyword>
<name>A0A2Z7A8Z5_9LAMI</name>
<dbReference type="SUPFAM" id="SSF48403">
    <property type="entry name" value="Ankyrin repeat"/>
    <property type="match status" value="1"/>
</dbReference>
<evidence type="ECO:0000256" key="3">
    <source>
        <dbReference type="PROSITE-ProRule" id="PRU00023"/>
    </source>
</evidence>
<dbReference type="Proteomes" id="UP000250235">
    <property type="component" value="Unassembled WGS sequence"/>
</dbReference>
<evidence type="ECO:0000256" key="1">
    <source>
        <dbReference type="ARBA" id="ARBA00022737"/>
    </source>
</evidence>
<evidence type="ECO:0000313" key="6">
    <source>
        <dbReference type="Proteomes" id="UP000250235"/>
    </source>
</evidence>
<feature type="region of interest" description="Disordered" evidence="4">
    <location>
        <begin position="482"/>
        <end position="502"/>
    </location>
</feature>
<organism evidence="5 6">
    <name type="scientific">Dorcoceras hygrometricum</name>
    <dbReference type="NCBI Taxonomy" id="472368"/>
    <lineage>
        <taxon>Eukaryota</taxon>
        <taxon>Viridiplantae</taxon>
        <taxon>Streptophyta</taxon>
        <taxon>Embryophyta</taxon>
        <taxon>Tracheophyta</taxon>
        <taxon>Spermatophyta</taxon>
        <taxon>Magnoliopsida</taxon>
        <taxon>eudicotyledons</taxon>
        <taxon>Gunneridae</taxon>
        <taxon>Pentapetalae</taxon>
        <taxon>asterids</taxon>
        <taxon>lamiids</taxon>
        <taxon>Lamiales</taxon>
        <taxon>Gesneriaceae</taxon>
        <taxon>Didymocarpoideae</taxon>
        <taxon>Trichosporeae</taxon>
        <taxon>Loxocarpinae</taxon>
        <taxon>Dorcoceras</taxon>
    </lineage>
</organism>
<dbReference type="Pfam" id="PF00023">
    <property type="entry name" value="Ank"/>
    <property type="match status" value="1"/>
</dbReference>
<feature type="compositionally biased region" description="Low complexity" evidence="4">
    <location>
        <begin position="428"/>
        <end position="441"/>
    </location>
</feature>
<sequence>MPPPSYFPLRWESTGDQWWYASPIDWAAANGHYDLVRQLLRLDGNHLIKLTSLRRIRRLETVWDDEEQFHDVAKWRSEVARKLLSECEIKKGKNSLIGAGYGGWLLYTAASAGDLVFVQELLQRARFWCSERANMAFSSAAEEQAGEIPTAYKSEIMNRALHAAARGGNLKLMQEFLCNCSDDPLAYRDIHGATILHAAAARGQVEVVMNLTSSYPDITNSTDNHGDTALHMAAHAGHLAVVEALILASPSLVEARNNAGETFLHSVVAGFQTPGFRRLDRQIELMKHLLSGKIFKIEQIINAITNDGSTALHLAIAGNIDSDLVQVLMNVSCIDVNIRDTNGMTPLDILRQRPCSPSSELITRQLVSVGGTLSTQDYSARKAMASHIKRQSIGNSPGTSFTISDTEIFLHTGMDSASDGGSRSIERSTYSSEASQQSSKAVSHTAEKVKCFLYWPKMKRKKTSDRLKELVDASASVGVPTPLRQRFSTPSSLPNNKRALPVKSNVLSPTAKKKLASGMVNGEMQAVPCRSRSSSFSKLSSSSQSSIDQAKGRIGNDISKPPGCNQENDSANTIHKHVRSMNQYLCFGGARRSFSGVPQTPFHVYETTALSAC</sequence>
<keyword evidence="1" id="KW-0677">Repeat</keyword>